<dbReference type="AlphaFoldDB" id="A0AAV1NED0"/>
<evidence type="ECO:0000313" key="2">
    <source>
        <dbReference type="Proteomes" id="UP001314229"/>
    </source>
</evidence>
<sequence>MADYGEEVEYCVFKKEDSAFLFKEDPLPSHRYHHWMICPSFESAVDKMVTHLPPQPLSKTPTKDFTAGLLAQPCRRSRPLCLLSQDGTNLELCTVFVVSLLTAKTPVAYRPYSTVEGWE</sequence>
<evidence type="ECO:0000313" key="1">
    <source>
        <dbReference type="EMBL" id="CAK6957567.1"/>
    </source>
</evidence>
<dbReference type="EMBL" id="CAWUFR010000029">
    <property type="protein sequence ID" value="CAK6957567.1"/>
    <property type="molecule type" value="Genomic_DNA"/>
</dbReference>
<protein>
    <submittedName>
        <fullName evidence="1">Uncharacterized protein</fullName>
    </submittedName>
</protein>
<proteinExistence type="predicted"/>
<reference evidence="1 2" key="1">
    <citation type="submission" date="2024-01" db="EMBL/GenBank/DDBJ databases">
        <authorList>
            <person name="Alioto T."/>
            <person name="Alioto T."/>
            <person name="Gomez Garrido J."/>
        </authorList>
    </citation>
    <scope>NUCLEOTIDE SEQUENCE [LARGE SCALE GENOMIC DNA]</scope>
</reference>
<name>A0AAV1NED0_SCOSC</name>
<dbReference type="Proteomes" id="UP001314229">
    <property type="component" value="Unassembled WGS sequence"/>
</dbReference>
<gene>
    <name evidence="1" type="ORF">FSCOSCO3_A036850</name>
</gene>
<keyword evidence="2" id="KW-1185">Reference proteome</keyword>
<comment type="caution">
    <text evidence="1">The sequence shown here is derived from an EMBL/GenBank/DDBJ whole genome shotgun (WGS) entry which is preliminary data.</text>
</comment>
<organism evidence="1 2">
    <name type="scientific">Scomber scombrus</name>
    <name type="common">Atlantic mackerel</name>
    <name type="synonym">Scomber vernalis</name>
    <dbReference type="NCBI Taxonomy" id="13677"/>
    <lineage>
        <taxon>Eukaryota</taxon>
        <taxon>Metazoa</taxon>
        <taxon>Chordata</taxon>
        <taxon>Craniata</taxon>
        <taxon>Vertebrata</taxon>
        <taxon>Euteleostomi</taxon>
        <taxon>Actinopterygii</taxon>
        <taxon>Neopterygii</taxon>
        <taxon>Teleostei</taxon>
        <taxon>Neoteleostei</taxon>
        <taxon>Acanthomorphata</taxon>
        <taxon>Pelagiaria</taxon>
        <taxon>Scombriformes</taxon>
        <taxon>Scombridae</taxon>
        <taxon>Scomber</taxon>
    </lineage>
</organism>
<accession>A0AAV1NED0</accession>